<evidence type="ECO:0000313" key="1">
    <source>
        <dbReference type="EMBL" id="KAK6302000.1"/>
    </source>
</evidence>
<dbReference type="EMBL" id="JAGTTL010000026">
    <property type="protein sequence ID" value="KAK6302000.1"/>
    <property type="molecule type" value="Genomic_DNA"/>
</dbReference>
<evidence type="ECO:0000313" key="2">
    <source>
        <dbReference type="Proteomes" id="UP001356427"/>
    </source>
</evidence>
<organism evidence="1 2">
    <name type="scientific">Coregonus suidteri</name>
    <dbReference type="NCBI Taxonomy" id="861788"/>
    <lineage>
        <taxon>Eukaryota</taxon>
        <taxon>Metazoa</taxon>
        <taxon>Chordata</taxon>
        <taxon>Craniata</taxon>
        <taxon>Vertebrata</taxon>
        <taxon>Euteleostomi</taxon>
        <taxon>Actinopterygii</taxon>
        <taxon>Neopterygii</taxon>
        <taxon>Teleostei</taxon>
        <taxon>Protacanthopterygii</taxon>
        <taxon>Salmoniformes</taxon>
        <taxon>Salmonidae</taxon>
        <taxon>Coregoninae</taxon>
        <taxon>Coregonus</taxon>
    </lineage>
</organism>
<sequence length="171" mass="18680">MFQGDRASAQHRRAGHSMKPAQMEALEAAVSEKICAHVPVTVQVRSGGLLDNAGGPIRIIDIKGVDANVLWDQPHLQVIKLLATDEGKKNKIILLFLVGNQVLKYAEKSYSRERSLVSLLKKEVDNKFMSIIANEIGTEETLVFLTVGEEKRPGGSCCVLEMLQGKGVGKN</sequence>
<accession>A0AAN8QEW7</accession>
<reference evidence="1 2" key="1">
    <citation type="submission" date="2021-04" db="EMBL/GenBank/DDBJ databases">
        <authorList>
            <person name="De Guttry C."/>
            <person name="Zahm M."/>
            <person name="Klopp C."/>
            <person name="Cabau C."/>
            <person name="Louis A."/>
            <person name="Berthelot C."/>
            <person name="Parey E."/>
            <person name="Roest Crollius H."/>
            <person name="Montfort J."/>
            <person name="Robinson-Rechavi M."/>
            <person name="Bucao C."/>
            <person name="Bouchez O."/>
            <person name="Gislard M."/>
            <person name="Lluch J."/>
            <person name="Milhes M."/>
            <person name="Lampietro C."/>
            <person name="Lopez Roques C."/>
            <person name="Donnadieu C."/>
            <person name="Braasch I."/>
            <person name="Desvignes T."/>
            <person name="Postlethwait J."/>
            <person name="Bobe J."/>
            <person name="Wedekind C."/>
            <person name="Guiguen Y."/>
        </authorList>
    </citation>
    <scope>NUCLEOTIDE SEQUENCE [LARGE SCALE GENOMIC DNA]</scope>
    <source>
        <strain evidence="1">Cs_M1</strain>
        <tissue evidence="1">Blood</tissue>
    </source>
</reference>
<name>A0AAN8QEW7_9TELE</name>
<keyword evidence="2" id="KW-1185">Reference proteome</keyword>
<dbReference type="Proteomes" id="UP001356427">
    <property type="component" value="Unassembled WGS sequence"/>
</dbReference>
<proteinExistence type="predicted"/>
<comment type="caution">
    <text evidence="1">The sequence shown here is derived from an EMBL/GenBank/DDBJ whole genome shotgun (WGS) entry which is preliminary data.</text>
</comment>
<dbReference type="AlphaFoldDB" id="A0AAN8QEW7"/>
<protein>
    <submittedName>
        <fullName evidence="1">Uncharacterized protein</fullName>
    </submittedName>
</protein>
<gene>
    <name evidence="1" type="ORF">J4Q44_G00280530</name>
</gene>